<evidence type="ECO:0000256" key="2">
    <source>
        <dbReference type="SAM" id="MobiDB-lite"/>
    </source>
</evidence>
<feature type="region of interest" description="Disordered" evidence="2">
    <location>
        <begin position="1"/>
        <end position="433"/>
    </location>
</feature>
<evidence type="ECO:0000313" key="5">
    <source>
        <dbReference type="Proteomes" id="UP001153069"/>
    </source>
</evidence>
<feature type="compositionally biased region" description="Basic and acidic residues" evidence="2">
    <location>
        <begin position="424"/>
        <end position="433"/>
    </location>
</feature>
<feature type="compositionally biased region" description="Basic and acidic residues" evidence="2">
    <location>
        <begin position="1"/>
        <end position="19"/>
    </location>
</feature>
<keyword evidence="5" id="KW-1185">Reference proteome</keyword>
<feature type="compositionally biased region" description="Polar residues" evidence="2">
    <location>
        <begin position="1407"/>
        <end position="1418"/>
    </location>
</feature>
<dbReference type="Proteomes" id="UP001153069">
    <property type="component" value="Unassembled WGS sequence"/>
</dbReference>
<gene>
    <name evidence="4" type="ORF">SEMRO_57_G033440.1</name>
</gene>
<feature type="region of interest" description="Disordered" evidence="2">
    <location>
        <begin position="1235"/>
        <end position="1330"/>
    </location>
</feature>
<feature type="compositionally biased region" description="Polar residues" evidence="2">
    <location>
        <begin position="622"/>
        <end position="642"/>
    </location>
</feature>
<evidence type="ECO:0000259" key="3">
    <source>
        <dbReference type="Pfam" id="PF02182"/>
    </source>
</evidence>
<dbReference type="InterPro" id="IPR036987">
    <property type="entry name" value="SRA-YDG_sf"/>
</dbReference>
<keyword evidence="1" id="KW-0539">Nucleus</keyword>
<evidence type="ECO:0000313" key="4">
    <source>
        <dbReference type="EMBL" id="CAB9499290.1"/>
    </source>
</evidence>
<feature type="compositionally biased region" description="Polar residues" evidence="2">
    <location>
        <begin position="138"/>
        <end position="147"/>
    </location>
</feature>
<protein>
    <recommendedName>
        <fullName evidence="3">YDG domain-containing protein</fullName>
    </recommendedName>
</protein>
<feature type="compositionally biased region" description="Polar residues" evidence="2">
    <location>
        <begin position="1289"/>
        <end position="1298"/>
    </location>
</feature>
<feature type="compositionally biased region" description="Basic and acidic residues" evidence="2">
    <location>
        <begin position="466"/>
        <end position="485"/>
    </location>
</feature>
<dbReference type="Gene3D" id="2.30.280.10">
    <property type="entry name" value="SRA-YDG"/>
    <property type="match status" value="1"/>
</dbReference>
<sequence length="1501" mass="166115">MTSSSKELENGQDMPHRSGEVPNVDENSDEAVRNFFSIQEVATSSSVPVAGSSLPHSTTDRTTDTSLSSQGSKDIQTVDGWGEHPEQISHMVPENLDAIVPDAEQTMDQDVPSGPSEESPMRRPSATENELPCKQDVETSSPYFTRSKSPKRPLKKQNKENTKKRPQAVDGGGEHPQQKKDIQDISDMAPEIVDATVTNAEQTPVEQPTATENELPRKRNLETTSPHFTRSKSSKRPLKKQNKETAKKTTQAVDGGGEHPQQKNDPQDISDMVPEIVDAAITSSKQTPVQQPTAEENELPCKQNLETTSPHFTRSKSPKRPLEKQNKANTKKMSQAVDGGGNRHHQKKDPQDISSAVPEIVDATVVDAEQTPLQQPTATENELPRKRNLETPSRHFTRSKSPKRPMKKQNKENTKQRPQAVDGGGEHPQQKKDIQDISHVVPEIVDATLVNAEQIPLQQPGATENELPRSEETVSPHVTRSESPKRPSKKKQNKEDTKKMTQTKKTEVESSPLPPPKINQTQGSSWLDDMQGWLLQTKFSPASVRNVMKQVKKLASGEGIGYHHWPDDVVFYKGVCVDIHTADFEQMLADAKQYADTYGKDKGNGWLMRIPINKMKLFSLENSSRGTEDSNSPAREPSTATTEGAKEEKKLKVARSPSINSPTDVGIKMPAAKRQKTIPQQSPAVGSKPSPRRTGPVMMELSTWNKETRQFTVQKRMTSSEILDQSEQLPGGKKGYKIQLPLGGELILYPNFISSGQCQAIESEAVGGSDDSACGVFRQYQIQNGDEPRLHSLLSCNDDDLVNGRMTEEASSYKYHGVQMKAFEHISEYPAMHDLSQQAAVVCGLQGFNIGCDVLAYRNGKDKIGYHADDTQGEQTIFCTVAQCEQIRYLHIVPKGRKKKECADGDYELKIYCSAGDSYSMDGKMQENYVHALPQASTKGKPQARRIALIFRHGDKIKTSIDNGFRAKTMEGKLPLTPEQKYAFGPYRDFVTEGAVYDRTYLLKSRAFSSIQGGVSGSKSYGCNAIVVSRQSMELHEYDFLEEISYSSNGWQGGGSLFQSFCNRYPVRVFRTSSLQSQYGAFRNQKVKKQWYRYDGMYEVYDCQRINESGESETPREAPMGDLLYTFFLRRLPSNGFNLPPDHCNQLSLEDLKHVIEKGEELGETKDLSVLSGTNVPVYKPYVLSHQSPLPVSPRSNSADASLRNIVTPEPALVSVLNIVLKRAADAIKQRVAMDASVETPNENTKAGPPVHYAATPNREAHFPNVTADNAAKAAEESTRRQPSVPLQAETSLRNSARSDPPQVDDTPIAAPTGNPFGHRLPSPPPVYETASAGTLASYSPANPYGHNLPPPMSYGTTQWRADSQIPPNPDVMTPPMHYGTTRWSADSSHLPPNPDAMTPPMHYGTTRCSADSQQISPNPDDIPPPMYYGTPLRSPAEAPAGGSNPGASPSYGPPTTTKRWDSETDRYGAHCFDPGHQSADPRFETGADPLWERCWWQSFR</sequence>
<feature type="compositionally biased region" description="Basic and acidic residues" evidence="2">
    <location>
        <begin position="1459"/>
        <end position="1469"/>
    </location>
</feature>
<dbReference type="EMBL" id="CAICTM010000056">
    <property type="protein sequence ID" value="CAB9499290.1"/>
    <property type="molecule type" value="Genomic_DNA"/>
</dbReference>
<feature type="region of interest" description="Disordered" evidence="2">
    <location>
        <begin position="458"/>
        <end position="520"/>
    </location>
</feature>
<comment type="caution">
    <text evidence="4">The sequence shown here is derived from an EMBL/GenBank/DDBJ whole genome shotgun (WGS) entry which is preliminary data.</text>
</comment>
<feature type="compositionally biased region" description="Polar residues" evidence="2">
    <location>
        <begin position="36"/>
        <end position="47"/>
    </location>
</feature>
<accession>A0A9N8DCJ8</accession>
<evidence type="ECO:0000256" key="1">
    <source>
        <dbReference type="ARBA" id="ARBA00023242"/>
    </source>
</evidence>
<reference evidence="4" key="1">
    <citation type="submission" date="2020-06" db="EMBL/GenBank/DDBJ databases">
        <authorList>
            <consortium name="Plant Systems Biology data submission"/>
        </authorList>
    </citation>
    <scope>NUCLEOTIDE SEQUENCE</scope>
    <source>
        <strain evidence="4">D6</strain>
    </source>
</reference>
<dbReference type="Pfam" id="PF02182">
    <property type="entry name" value="SAD_SRA"/>
    <property type="match status" value="1"/>
</dbReference>
<feature type="compositionally biased region" description="Polar residues" evidence="2">
    <location>
        <begin position="281"/>
        <end position="294"/>
    </location>
</feature>
<dbReference type="InterPro" id="IPR037151">
    <property type="entry name" value="AlkB-like_sf"/>
</dbReference>
<feature type="compositionally biased region" description="Basic and acidic residues" evidence="2">
    <location>
        <begin position="172"/>
        <end position="183"/>
    </location>
</feature>
<dbReference type="Gene3D" id="2.60.120.590">
    <property type="entry name" value="Alpha-ketoglutarate-dependent dioxygenase AlkB-like"/>
    <property type="match status" value="1"/>
</dbReference>
<dbReference type="OrthoDB" id="206288at2759"/>
<feature type="region of interest" description="Disordered" evidence="2">
    <location>
        <begin position="1381"/>
        <end position="1478"/>
    </location>
</feature>
<dbReference type="SUPFAM" id="SSF51197">
    <property type="entry name" value="Clavaminate synthase-like"/>
    <property type="match status" value="1"/>
</dbReference>
<feature type="compositionally biased region" description="Polar residues" evidence="2">
    <location>
        <begin position="196"/>
        <end position="212"/>
    </location>
</feature>
<feature type="compositionally biased region" description="Basic residues" evidence="2">
    <location>
        <begin position="229"/>
        <end position="240"/>
    </location>
</feature>
<organism evidence="4 5">
    <name type="scientific">Seminavis robusta</name>
    <dbReference type="NCBI Taxonomy" id="568900"/>
    <lineage>
        <taxon>Eukaryota</taxon>
        <taxon>Sar</taxon>
        <taxon>Stramenopiles</taxon>
        <taxon>Ochrophyta</taxon>
        <taxon>Bacillariophyta</taxon>
        <taxon>Bacillariophyceae</taxon>
        <taxon>Bacillariophycidae</taxon>
        <taxon>Naviculales</taxon>
        <taxon>Naviculaceae</taxon>
        <taxon>Seminavis</taxon>
    </lineage>
</organism>
<feature type="domain" description="YDG" evidence="3">
    <location>
        <begin position="999"/>
        <end position="1110"/>
    </location>
</feature>
<name>A0A9N8DCJ8_9STRA</name>
<feature type="compositionally biased region" description="Basic and acidic residues" evidence="2">
    <location>
        <begin position="382"/>
        <end position="393"/>
    </location>
</feature>
<feature type="region of interest" description="Disordered" evidence="2">
    <location>
        <begin position="622"/>
        <end position="695"/>
    </location>
</feature>
<feature type="compositionally biased region" description="Polar residues" evidence="2">
    <location>
        <begin position="371"/>
        <end position="380"/>
    </location>
</feature>
<feature type="compositionally biased region" description="Basic residues" evidence="2">
    <location>
        <begin position="395"/>
        <end position="408"/>
    </location>
</feature>
<feature type="compositionally biased region" description="Basic and acidic residues" evidence="2">
    <location>
        <begin position="493"/>
        <end position="508"/>
    </location>
</feature>
<dbReference type="SUPFAM" id="SSF88697">
    <property type="entry name" value="PUA domain-like"/>
    <property type="match status" value="1"/>
</dbReference>
<feature type="compositionally biased region" description="Basic and acidic residues" evidence="2">
    <location>
        <begin position="256"/>
        <end position="266"/>
    </location>
</feature>
<proteinExistence type="predicted"/>
<dbReference type="InterPro" id="IPR015947">
    <property type="entry name" value="PUA-like_sf"/>
</dbReference>
<dbReference type="InterPro" id="IPR003105">
    <property type="entry name" value="SRA_YDG"/>
</dbReference>